<reference evidence="2" key="1">
    <citation type="submission" date="2023-06" db="EMBL/GenBank/DDBJ databases">
        <title>Genomic of Agaribacillus aureum.</title>
        <authorList>
            <person name="Wang G."/>
        </authorList>
    </citation>
    <scope>NUCLEOTIDE SEQUENCE</scope>
    <source>
        <strain evidence="2">BMA12</strain>
    </source>
</reference>
<feature type="transmembrane region" description="Helical" evidence="1">
    <location>
        <begin position="292"/>
        <end position="315"/>
    </location>
</feature>
<feature type="transmembrane region" description="Helical" evidence="1">
    <location>
        <begin position="12"/>
        <end position="33"/>
    </location>
</feature>
<keyword evidence="3" id="KW-1185">Reference proteome</keyword>
<evidence type="ECO:0000256" key="1">
    <source>
        <dbReference type="SAM" id="Phobius"/>
    </source>
</evidence>
<dbReference type="Proteomes" id="UP001172083">
    <property type="component" value="Unassembled WGS sequence"/>
</dbReference>
<evidence type="ECO:0000313" key="2">
    <source>
        <dbReference type="EMBL" id="MDN5214483.1"/>
    </source>
</evidence>
<dbReference type="PANTHER" id="PTHR31061">
    <property type="entry name" value="LD22376P"/>
    <property type="match status" value="1"/>
</dbReference>
<feature type="transmembrane region" description="Helical" evidence="1">
    <location>
        <begin position="335"/>
        <end position="357"/>
    </location>
</feature>
<accession>A0ABT8L9Q5</accession>
<feature type="transmembrane region" description="Helical" evidence="1">
    <location>
        <begin position="147"/>
        <end position="166"/>
    </location>
</feature>
<name>A0ABT8L9Q5_9BACT</name>
<feature type="transmembrane region" description="Helical" evidence="1">
    <location>
        <begin position="92"/>
        <end position="111"/>
    </location>
</feature>
<gene>
    <name evidence="2" type="ORF">QQ020_20550</name>
</gene>
<feature type="transmembrane region" description="Helical" evidence="1">
    <location>
        <begin position="63"/>
        <end position="80"/>
    </location>
</feature>
<feature type="transmembrane region" description="Helical" evidence="1">
    <location>
        <begin position="123"/>
        <end position="140"/>
    </location>
</feature>
<protein>
    <submittedName>
        <fullName evidence="2">DUF5009 domain-containing protein</fullName>
    </submittedName>
</protein>
<evidence type="ECO:0000313" key="3">
    <source>
        <dbReference type="Proteomes" id="UP001172083"/>
    </source>
</evidence>
<feature type="transmembrane region" description="Helical" evidence="1">
    <location>
        <begin position="228"/>
        <end position="245"/>
    </location>
</feature>
<keyword evidence="1" id="KW-0472">Membrane</keyword>
<keyword evidence="1" id="KW-0812">Transmembrane</keyword>
<dbReference type="RefSeq" id="WP_346759816.1">
    <property type="nucleotide sequence ID" value="NZ_JAUJEB010000004.1"/>
</dbReference>
<organism evidence="2 3">
    <name type="scientific">Agaribacillus aureus</name>
    <dbReference type="NCBI Taxonomy" id="3051825"/>
    <lineage>
        <taxon>Bacteria</taxon>
        <taxon>Pseudomonadati</taxon>
        <taxon>Bacteroidota</taxon>
        <taxon>Cytophagia</taxon>
        <taxon>Cytophagales</taxon>
        <taxon>Splendidivirgaceae</taxon>
        <taxon>Agaribacillus</taxon>
    </lineage>
</organism>
<feature type="transmembrane region" description="Helical" evidence="1">
    <location>
        <begin position="196"/>
        <end position="219"/>
    </location>
</feature>
<feature type="transmembrane region" description="Helical" evidence="1">
    <location>
        <begin position="257"/>
        <end position="280"/>
    </location>
</feature>
<dbReference type="PANTHER" id="PTHR31061:SF24">
    <property type="entry name" value="LD22376P"/>
    <property type="match status" value="1"/>
</dbReference>
<proteinExistence type="predicted"/>
<keyword evidence="1" id="KW-1133">Transmembrane helix</keyword>
<dbReference type="EMBL" id="JAUJEB010000004">
    <property type="protein sequence ID" value="MDN5214483.1"/>
    <property type="molecule type" value="Genomic_DNA"/>
</dbReference>
<sequence length="365" mass="41770">MIKDNNRLVFVDVYKGITMFLLMAEAASLYQALDGYVPKQGFGHFIMQQFHHHPWNGLRFWDLIQPFFMFIVGVVMPFSLKSRLKKGHSQKAIFRHILNRCGILFLLGTGLHCVYNQKLVWELWNVLTQLSFTILVTFVLMRYPLKVQIFAFFGFLILTEILYRGYNPEAPFVKDQNFGSWMDMVLMGKINPGGGWVAINCIPTASHTILGAICGEILLSDMAINRKVRYFILAGLGGLAIGYGLDLTGITPIVKRIATTSFVFASGGWCLLAMAFFYWIIDIRGNKKWTPFFTIVSMNSIFIYVFSETIGHQWLRGFGKIWTFGFLGFTGMSEPLLGVFNAVFVLGILWYLCYFLYQNKVFIKV</sequence>
<comment type="caution">
    <text evidence="2">The sequence shown here is derived from an EMBL/GenBank/DDBJ whole genome shotgun (WGS) entry which is preliminary data.</text>
</comment>